<feature type="domain" description="APS kinase" evidence="2">
    <location>
        <begin position="1"/>
        <end position="77"/>
    </location>
</feature>
<evidence type="ECO:0000313" key="3">
    <source>
        <dbReference type="EMBL" id="PPQ32478.1"/>
    </source>
</evidence>
<organism evidence="3 4">
    <name type="scientific">Rhodopila globiformis</name>
    <name type="common">Rhodopseudomonas globiformis</name>
    <dbReference type="NCBI Taxonomy" id="1071"/>
    <lineage>
        <taxon>Bacteria</taxon>
        <taxon>Pseudomonadati</taxon>
        <taxon>Pseudomonadota</taxon>
        <taxon>Alphaproteobacteria</taxon>
        <taxon>Acetobacterales</taxon>
        <taxon>Acetobacteraceae</taxon>
        <taxon>Rhodopila</taxon>
    </lineage>
</organism>
<dbReference type="SUPFAM" id="SSF52540">
    <property type="entry name" value="P-loop containing nucleoside triphosphate hydrolases"/>
    <property type="match status" value="1"/>
</dbReference>
<dbReference type="PANTHER" id="PTHR42700">
    <property type="entry name" value="SULFATE ADENYLYLTRANSFERASE"/>
    <property type="match status" value="1"/>
</dbReference>
<proteinExistence type="predicted"/>
<dbReference type="PANTHER" id="PTHR42700:SF3">
    <property type="entry name" value="BIFUNCTIONAL SAT_APS KINASE-RELATED"/>
    <property type="match status" value="1"/>
</dbReference>
<accession>A0A2S6NCZ0</accession>
<dbReference type="GO" id="GO:0019379">
    <property type="term" value="P:sulfate assimilation, phosphoadenylyl sulfate reduction by phosphoadenylyl-sulfate reductase (thioredoxin)"/>
    <property type="evidence" value="ECO:0007669"/>
    <property type="project" value="TreeGrafter"/>
</dbReference>
<reference evidence="3 4" key="1">
    <citation type="journal article" date="2018" name="Arch. Microbiol.">
        <title>New insights into the metabolic potential of the phototrophic purple bacterium Rhodopila globiformis DSM 161(T) from its draft genome sequence and evidence for a vanadium-dependent nitrogenase.</title>
        <authorList>
            <person name="Imhoff J.F."/>
            <person name="Rahn T."/>
            <person name="Kunzel S."/>
            <person name="Neulinger S.C."/>
        </authorList>
    </citation>
    <scope>NUCLEOTIDE SEQUENCE [LARGE SCALE GENOMIC DNA]</scope>
    <source>
        <strain evidence="3 4">DSM 161</strain>
    </source>
</reference>
<name>A0A2S6NCZ0_RHOGL</name>
<dbReference type="AlphaFoldDB" id="A0A2S6NCZ0"/>
<keyword evidence="4" id="KW-1185">Reference proteome</keyword>
<comment type="caution">
    <text evidence="3">The sequence shown here is derived from an EMBL/GenBank/DDBJ whole genome shotgun (WGS) entry which is preliminary data.</text>
</comment>
<gene>
    <name evidence="3" type="ORF">CCS01_15640</name>
</gene>
<dbReference type="Pfam" id="PF01583">
    <property type="entry name" value="APS_kinase"/>
    <property type="match status" value="1"/>
</dbReference>
<dbReference type="GO" id="GO:0005737">
    <property type="term" value="C:cytoplasm"/>
    <property type="evidence" value="ECO:0007669"/>
    <property type="project" value="TreeGrafter"/>
</dbReference>
<evidence type="ECO:0000313" key="4">
    <source>
        <dbReference type="Proteomes" id="UP000239724"/>
    </source>
</evidence>
<evidence type="ECO:0000259" key="2">
    <source>
        <dbReference type="Pfam" id="PF01583"/>
    </source>
</evidence>
<dbReference type="InterPro" id="IPR027417">
    <property type="entry name" value="P-loop_NTPase"/>
</dbReference>
<dbReference type="GO" id="GO:0004781">
    <property type="term" value="F:sulfate adenylyltransferase (ATP) activity"/>
    <property type="evidence" value="ECO:0007669"/>
    <property type="project" value="TreeGrafter"/>
</dbReference>
<dbReference type="EMBL" id="NHRY01000167">
    <property type="protein sequence ID" value="PPQ32478.1"/>
    <property type="molecule type" value="Genomic_DNA"/>
</dbReference>
<evidence type="ECO:0000256" key="1">
    <source>
        <dbReference type="ARBA" id="ARBA00022679"/>
    </source>
</evidence>
<dbReference type="GO" id="GO:0010134">
    <property type="term" value="P:sulfate assimilation via adenylyl sulfate reduction"/>
    <property type="evidence" value="ECO:0007669"/>
    <property type="project" value="TreeGrafter"/>
</dbReference>
<keyword evidence="1" id="KW-0808">Transferase</keyword>
<dbReference type="InterPro" id="IPR050512">
    <property type="entry name" value="Sulf_AdTrans/APS_kinase"/>
</dbReference>
<dbReference type="InterPro" id="IPR059117">
    <property type="entry name" value="APS_kinase_dom"/>
</dbReference>
<dbReference type="Proteomes" id="UP000239724">
    <property type="component" value="Unassembled WGS sequence"/>
</dbReference>
<sequence length="97" mass="10747">MVVICCFISPFESERALVRDMVGTEAFVEVFVDVPIEECIRRDPKGLYRKALAGELANFTGIHSPYQAPGQCEIRIDGMAETAEAAAGRIVSWLLDR</sequence>
<protein>
    <recommendedName>
        <fullName evidence="2">APS kinase domain-containing protein</fullName>
    </recommendedName>
</protein>
<dbReference type="Gene3D" id="3.40.50.300">
    <property type="entry name" value="P-loop containing nucleotide triphosphate hydrolases"/>
    <property type="match status" value="1"/>
</dbReference>